<feature type="binding site" evidence="10">
    <location>
        <position position="176"/>
    </location>
    <ligand>
        <name>Mg(2+)</name>
        <dbReference type="ChEBI" id="CHEBI:18420"/>
    </ligand>
</feature>
<dbReference type="Gene3D" id="3.40.50.920">
    <property type="match status" value="1"/>
</dbReference>
<dbReference type="NCBIfam" id="NF003933">
    <property type="entry name" value="PRK05444.2-2"/>
    <property type="match status" value="1"/>
</dbReference>
<feature type="binding site" evidence="10">
    <location>
        <begin position="116"/>
        <end position="118"/>
    </location>
    <ligand>
        <name>thiamine diphosphate</name>
        <dbReference type="ChEBI" id="CHEBI:58937"/>
    </ligand>
</feature>
<evidence type="ECO:0000256" key="1">
    <source>
        <dbReference type="ARBA" id="ARBA00004980"/>
    </source>
</evidence>
<feature type="domain" description="Transketolase-like pyrimidine-binding" evidence="11">
    <location>
        <begin position="318"/>
        <end position="480"/>
    </location>
</feature>
<dbReference type="EC" id="2.2.1.7" evidence="10"/>
<name>A0A2A4YL58_UNCAE</name>
<dbReference type="GO" id="GO:0019288">
    <property type="term" value="P:isopentenyl diphosphate biosynthetic process, methylerythritol 4-phosphate pathway"/>
    <property type="evidence" value="ECO:0007669"/>
    <property type="project" value="TreeGrafter"/>
</dbReference>
<comment type="caution">
    <text evidence="10">Lacks conserved residue(s) required for the propagation of feature annotation.</text>
</comment>
<dbReference type="NCBIfam" id="TIGR00204">
    <property type="entry name" value="dxs"/>
    <property type="match status" value="1"/>
</dbReference>
<organism evidence="12 13">
    <name type="scientific">Aerophobetes bacterium</name>
    <dbReference type="NCBI Taxonomy" id="2030807"/>
    <lineage>
        <taxon>Bacteria</taxon>
        <taxon>Candidatus Aerophobota</taxon>
    </lineage>
</organism>
<comment type="catalytic activity">
    <reaction evidence="10">
        <text>D-glyceraldehyde 3-phosphate + pyruvate + H(+) = 1-deoxy-D-xylulose 5-phosphate + CO2</text>
        <dbReference type="Rhea" id="RHEA:12605"/>
        <dbReference type="ChEBI" id="CHEBI:15361"/>
        <dbReference type="ChEBI" id="CHEBI:15378"/>
        <dbReference type="ChEBI" id="CHEBI:16526"/>
        <dbReference type="ChEBI" id="CHEBI:57792"/>
        <dbReference type="ChEBI" id="CHEBI:59776"/>
        <dbReference type="EC" id="2.2.1.7"/>
    </reaction>
</comment>
<dbReference type="Pfam" id="PF13292">
    <property type="entry name" value="DXP_synthase_N"/>
    <property type="match status" value="1"/>
</dbReference>
<evidence type="ECO:0000256" key="4">
    <source>
        <dbReference type="ARBA" id="ARBA00022679"/>
    </source>
</evidence>
<evidence type="ECO:0000259" key="11">
    <source>
        <dbReference type="SMART" id="SM00861"/>
    </source>
</evidence>
<keyword evidence="4 10" id="KW-0808">Transferase</keyword>
<dbReference type="UniPathway" id="UPA00064">
    <property type="reaction ID" value="UER00091"/>
</dbReference>
<comment type="cofactor">
    <cofactor evidence="10">
        <name>Mg(2+)</name>
        <dbReference type="ChEBI" id="CHEBI:18420"/>
    </cofactor>
    <text evidence="10">Binds 1 Mg(2+) ion per subunit.</text>
</comment>
<sequence length="633" mass="69717">MMKSFLERIVNPSEIKSLSYEQLEILALELRERIIEVMSINGGHLASNLGVIELTIALHKVFDSPRDKFIFDTSHQVYAHKILTGRNDKFSTIRKHKGLSGFSSPSESPHDHFYAGHAGTALSLALGVAKARDLNKEDSYVVPVLGDAALTCGLTHEALNNVPKNMKNFILILNDNTMAISKNVGAITGILSRFFNHPMSNKLYGEIETLLAKIPGCGELIASGGNKLKESLKNLISTAPFFEQYGLSYIGPIDGHDINKLTVALEAAKKSQTPCIIHALTTKGQGMPNAIKNPTTYHGVKPFDLETGKFLPNPTIRPTFPKIFGKHMLEMAEKDEDIVVLTPAMPAGSCLTPLMKKYPDRCLDVGIAEGHCVTFAGGLAYKSNKKIVCSIYATFLQRAFDNLFHDVCLQKLPVVFALDRGGIAGGDGATHNGIYDISFLNAMPNMVIAQPRNGHLLKEILESAFSYNRPVAIRYPNLPTEEFEMPIQKRLLGKGEVLIKGEQIAIIALGHKCETALEVRALLEKEGINTTVIDPVFVKPLDKELLYRVFMTHPYIVTLEEHAVNAGLGQIINQFAIENGFNGSQILNIGIPEVYLEHGSHKELTKEAQLDAESVKTRIHEHYFVKPATYATV</sequence>
<keyword evidence="6 10" id="KW-0460">Magnesium</keyword>
<dbReference type="InterPro" id="IPR033248">
    <property type="entry name" value="Transketolase_C"/>
</dbReference>
<dbReference type="PANTHER" id="PTHR43322">
    <property type="entry name" value="1-D-DEOXYXYLULOSE 5-PHOSPHATE SYNTHASE-RELATED"/>
    <property type="match status" value="1"/>
</dbReference>
<protein>
    <recommendedName>
        <fullName evidence="10">1-deoxy-D-xylulose-5-phosphate synthase</fullName>
        <ecNumber evidence="10">2.2.1.7</ecNumber>
    </recommendedName>
    <alternativeName>
        <fullName evidence="10">1-deoxyxylulose-5-phosphate synthase</fullName>
        <shortName evidence="10">DXP synthase</shortName>
        <shortName evidence="10">DXPS</shortName>
    </alternativeName>
</protein>
<dbReference type="CDD" id="cd07033">
    <property type="entry name" value="TPP_PYR_DXS_TK_like"/>
    <property type="match status" value="1"/>
</dbReference>
<dbReference type="GO" id="GO:0030976">
    <property type="term" value="F:thiamine pyrophosphate binding"/>
    <property type="evidence" value="ECO:0007669"/>
    <property type="project" value="UniProtKB-UniRule"/>
</dbReference>
<dbReference type="Pfam" id="PF02780">
    <property type="entry name" value="Transketolase_C"/>
    <property type="match status" value="1"/>
</dbReference>
<dbReference type="InterPro" id="IPR009014">
    <property type="entry name" value="Transketo_C/PFOR_II"/>
</dbReference>
<dbReference type="PROSITE" id="PS00801">
    <property type="entry name" value="TRANSKETOLASE_1"/>
    <property type="match status" value="1"/>
</dbReference>
<comment type="similarity">
    <text evidence="2 10">Belongs to the transketolase family. DXPS subfamily.</text>
</comment>
<evidence type="ECO:0000256" key="9">
    <source>
        <dbReference type="ARBA" id="ARBA00023229"/>
    </source>
</evidence>
<dbReference type="SUPFAM" id="SSF52922">
    <property type="entry name" value="TK C-terminal domain-like"/>
    <property type="match status" value="1"/>
</dbReference>
<comment type="function">
    <text evidence="10">Catalyzes the acyloin condensation reaction between C atoms 2 and 3 of pyruvate and glyceraldehyde 3-phosphate to yield 1-deoxy-D-xylulose-5-phosphate (DXP).</text>
</comment>
<dbReference type="FunFam" id="3.40.50.920:FF:000002">
    <property type="entry name" value="1-deoxy-D-xylulose-5-phosphate synthase"/>
    <property type="match status" value="1"/>
</dbReference>
<dbReference type="EMBL" id="NVUU01000019">
    <property type="protein sequence ID" value="PCI95431.1"/>
    <property type="molecule type" value="Genomic_DNA"/>
</dbReference>
<comment type="subunit">
    <text evidence="3 10">Homodimer.</text>
</comment>
<dbReference type="GO" id="GO:0009228">
    <property type="term" value="P:thiamine biosynthetic process"/>
    <property type="evidence" value="ECO:0007669"/>
    <property type="project" value="UniProtKB-UniRule"/>
</dbReference>
<comment type="caution">
    <text evidence="12">The sequence shown here is derived from an EMBL/GenBank/DDBJ whole genome shotgun (WGS) entry which is preliminary data.</text>
</comment>
<evidence type="ECO:0000256" key="3">
    <source>
        <dbReference type="ARBA" id="ARBA00011738"/>
    </source>
</evidence>
<dbReference type="CDD" id="cd02007">
    <property type="entry name" value="TPP_DXS"/>
    <property type="match status" value="1"/>
</dbReference>
<dbReference type="Pfam" id="PF02779">
    <property type="entry name" value="Transket_pyr"/>
    <property type="match status" value="1"/>
</dbReference>
<evidence type="ECO:0000256" key="8">
    <source>
        <dbReference type="ARBA" id="ARBA00023052"/>
    </source>
</evidence>
<dbReference type="HAMAP" id="MF_00315">
    <property type="entry name" value="DXP_synth"/>
    <property type="match status" value="1"/>
</dbReference>
<dbReference type="GO" id="GO:0016114">
    <property type="term" value="P:terpenoid biosynthetic process"/>
    <property type="evidence" value="ECO:0007669"/>
    <property type="project" value="UniProtKB-UniRule"/>
</dbReference>
<proteinExistence type="inferred from homology"/>
<keyword evidence="8 10" id="KW-0786">Thiamine pyrophosphate</keyword>
<dbReference type="GO" id="GO:0000287">
    <property type="term" value="F:magnesium ion binding"/>
    <property type="evidence" value="ECO:0007669"/>
    <property type="project" value="UniProtKB-UniRule"/>
</dbReference>
<dbReference type="GO" id="GO:0008661">
    <property type="term" value="F:1-deoxy-D-xylulose-5-phosphate synthase activity"/>
    <property type="evidence" value="ECO:0007669"/>
    <property type="project" value="UniProtKB-UniRule"/>
</dbReference>
<dbReference type="InterPro" id="IPR005477">
    <property type="entry name" value="Dxylulose-5-P_synthase"/>
</dbReference>
<dbReference type="InterPro" id="IPR049557">
    <property type="entry name" value="Transketolase_CS"/>
</dbReference>
<feature type="binding site" evidence="10">
    <location>
        <position position="176"/>
    </location>
    <ligand>
        <name>thiamine diphosphate</name>
        <dbReference type="ChEBI" id="CHEBI:58937"/>
    </ligand>
</feature>
<evidence type="ECO:0000313" key="12">
    <source>
        <dbReference type="EMBL" id="PCI95431.1"/>
    </source>
</evidence>
<evidence type="ECO:0000256" key="6">
    <source>
        <dbReference type="ARBA" id="ARBA00022842"/>
    </source>
</evidence>
<dbReference type="InterPro" id="IPR005475">
    <property type="entry name" value="Transketolase-like_Pyr-bd"/>
</dbReference>
<accession>A0A2A4YL58</accession>
<feature type="binding site" evidence="10">
    <location>
        <position position="369"/>
    </location>
    <ligand>
        <name>thiamine diphosphate</name>
        <dbReference type="ChEBI" id="CHEBI:58937"/>
    </ligand>
</feature>
<evidence type="ECO:0000313" key="13">
    <source>
        <dbReference type="Proteomes" id="UP000217838"/>
    </source>
</evidence>
<dbReference type="GO" id="GO:0005829">
    <property type="term" value="C:cytosol"/>
    <property type="evidence" value="ECO:0007669"/>
    <property type="project" value="TreeGrafter"/>
</dbReference>
<dbReference type="Proteomes" id="UP000217838">
    <property type="component" value="Unassembled WGS sequence"/>
</dbReference>
<feature type="binding site" evidence="10">
    <location>
        <position position="147"/>
    </location>
    <ligand>
        <name>Mg(2+)</name>
        <dbReference type="ChEBI" id="CHEBI:18420"/>
    </ligand>
</feature>
<dbReference type="InterPro" id="IPR029061">
    <property type="entry name" value="THDP-binding"/>
</dbReference>
<keyword evidence="5 10" id="KW-0479">Metal-binding</keyword>
<dbReference type="InterPro" id="IPR020826">
    <property type="entry name" value="Transketolase_BS"/>
</dbReference>
<evidence type="ECO:0000256" key="5">
    <source>
        <dbReference type="ARBA" id="ARBA00022723"/>
    </source>
</evidence>
<comment type="pathway">
    <text evidence="1 10">Metabolic intermediate biosynthesis; 1-deoxy-D-xylulose 5-phosphate biosynthesis; 1-deoxy-D-xylulose 5-phosphate from D-glyceraldehyde 3-phosphate and pyruvate: step 1/1.</text>
</comment>
<reference evidence="13" key="1">
    <citation type="submission" date="2017-08" db="EMBL/GenBank/DDBJ databases">
        <title>A dynamic microbial community with high functional redundancy inhabits the cold, oxic subseafloor aquifer.</title>
        <authorList>
            <person name="Tully B.J."/>
            <person name="Wheat C.G."/>
            <person name="Glazer B.T."/>
            <person name="Huber J.A."/>
        </authorList>
    </citation>
    <scope>NUCLEOTIDE SEQUENCE [LARGE SCALE GENOMIC DNA]</scope>
</reference>
<evidence type="ECO:0000256" key="7">
    <source>
        <dbReference type="ARBA" id="ARBA00022977"/>
    </source>
</evidence>
<dbReference type="PROSITE" id="PS00802">
    <property type="entry name" value="TRANSKETOLASE_2"/>
    <property type="match status" value="1"/>
</dbReference>
<gene>
    <name evidence="10" type="primary">dxs</name>
    <name evidence="12" type="ORF">COB11_02235</name>
</gene>
<evidence type="ECO:0000256" key="2">
    <source>
        <dbReference type="ARBA" id="ARBA00011081"/>
    </source>
</evidence>
<dbReference type="Gene3D" id="3.40.50.970">
    <property type="match status" value="2"/>
</dbReference>
<keyword evidence="9 10" id="KW-0414">Isoprene biosynthesis</keyword>
<dbReference type="SUPFAM" id="SSF52518">
    <property type="entry name" value="Thiamin diphosphate-binding fold (THDP-binding)"/>
    <property type="match status" value="1"/>
</dbReference>
<comment type="cofactor">
    <cofactor evidence="10">
        <name>thiamine diphosphate</name>
        <dbReference type="ChEBI" id="CHEBI:58937"/>
    </cofactor>
    <text evidence="10">Binds 1 thiamine pyrophosphate per subunit.</text>
</comment>
<feature type="binding site" evidence="10">
    <location>
        <begin position="148"/>
        <end position="149"/>
    </location>
    <ligand>
        <name>thiamine diphosphate</name>
        <dbReference type="ChEBI" id="CHEBI:58937"/>
    </ligand>
</feature>
<evidence type="ECO:0000256" key="10">
    <source>
        <dbReference type="HAMAP-Rule" id="MF_00315"/>
    </source>
</evidence>
<dbReference type="PANTHER" id="PTHR43322:SF5">
    <property type="entry name" value="1-DEOXY-D-XYLULOSE-5-PHOSPHATE SYNTHASE, CHLOROPLASTIC"/>
    <property type="match status" value="1"/>
</dbReference>
<feature type="binding site" evidence="10">
    <location>
        <position position="75"/>
    </location>
    <ligand>
        <name>thiamine diphosphate</name>
        <dbReference type="ChEBI" id="CHEBI:58937"/>
    </ligand>
</feature>
<keyword evidence="7 10" id="KW-0784">Thiamine biosynthesis</keyword>
<dbReference type="AlphaFoldDB" id="A0A2A4YL58"/>
<dbReference type="SMART" id="SM00861">
    <property type="entry name" value="Transket_pyr"/>
    <property type="match status" value="1"/>
</dbReference>